<dbReference type="SUPFAM" id="SSF51905">
    <property type="entry name" value="FAD/NAD(P)-binding domain"/>
    <property type="match status" value="1"/>
</dbReference>
<reference evidence="3" key="1">
    <citation type="submission" date="2009-09" db="EMBL/GenBank/DDBJ databases">
        <title>The complete genome of Nakamurella multipartita DSM 44233.</title>
        <authorList>
            <consortium name="US DOE Joint Genome Institute (JGI-PGF)"/>
            <person name="Lucas S."/>
            <person name="Copeland A."/>
            <person name="Lapidus A."/>
            <person name="Glavina del Rio T."/>
            <person name="Dalin E."/>
            <person name="Tice H."/>
            <person name="Bruce D."/>
            <person name="Goodwin L."/>
            <person name="Pitluck S."/>
            <person name="Kyrpides N."/>
            <person name="Mavromatis K."/>
            <person name="Ivanova N."/>
            <person name="Ovchinnikova G."/>
            <person name="Sims D."/>
            <person name="Meincke L."/>
            <person name="Brettin T."/>
            <person name="Detter J.C."/>
            <person name="Han C."/>
            <person name="Larimer F."/>
            <person name="Land M."/>
            <person name="Hauser L."/>
            <person name="Markowitz V."/>
            <person name="Cheng J.-F."/>
            <person name="Hugenholtz P."/>
            <person name="Woyke T."/>
            <person name="Wu D."/>
            <person name="Klenk H.-P."/>
            <person name="Eisen J.A."/>
        </authorList>
    </citation>
    <scope>NUCLEOTIDE SEQUENCE [LARGE SCALE GENOMIC DNA]</scope>
    <source>
        <strain evidence="3">ATCC 700099 / DSM 44233 / CIP 104796 / JCM 9543 / NBRC 105858 / Y-104</strain>
    </source>
</reference>
<evidence type="ECO:0000313" key="2">
    <source>
        <dbReference type="EMBL" id="ACV81392.1"/>
    </source>
</evidence>
<organism evidence="2 3">
    <name type="scientific">Nakamurella multipartita (strain ATCC 700099 / DSM 44233 / CIP 104796 / JCM 9543 / NBRC 105858 / Y-104)</name>
    <name type="common">Microsphaera multipartita</name>
    <dbReference type="NCBI Taxonomy" id="479431"/>
    <lineage>
        <taxon>Bacteria</taxon>
        <taxon>Bacillati</taxon>
        <taxon>Actinomycetota</taxon>
        <taxon>Actinomycetes</taxon>
        <taxon>Nakamurellales</taxon>
        <taxon>Nakamurellaceae</taxon>
        <taxon>Nakamurella</taxon>
    </lineage>
</organism>
<dbReference type="Gene3D" id="3.30.9.10">
    <property type="entry name" value="D-Amino Acid Oxidase, subunit A, domain 2"/>
    <property type="match status" value="1"/>
</dbReference>
<dbReference type="InterPro" id="IPR006076">
    <property type="entry name" value="FAD-dep_OxRdtase"/>
</dbReference>
<evidence type="ECO:0000313" key="3">
    <source>
        <dbReference type="Proteomes" id="UP000002218"/>
    </source>
</evidence>
<dbReference type="eggNOG" id="COG0665">
    <property type="taxonomic scope" value="Bacteria"/>
</dbReference>
<sequence length="460" mass="49625" precursor="true">MTTVPAGYEPSPWWSGAAPHPRPPLVGDVRVDYVVVGAGLAGLAAAYFLRRNRPDATVVVLEANRVGSGATGASTGIVAPGVGGPITVLRRRYGDRVAAATFAGSVTAVARTVELVEREHLECDLELNGQLVCAVSARQDRALRAQHRSFAELGFDIPYLPARELAERFGGRPYRSALRHPLAATLDPVRLSRSLAGVLTGLGVTIHERSPVLSIRPGVPVQLRCPSGIVRARHVVMATDGVQPEGLGSAGVVPITGHVIRTDPLTDRQLDRIGWLDRDSVVDCRTFFNYYRLTPDHRIIMGGGRVTLPPGIRGGVGSTTAWNRIEHELRTIFPDLASVPVSNRWSGRIGSVLDRMPRLGRLPAAPGVWFTGGWCGHGIPLSVQAGYEIARRITGVAGQDDVAWYREKVLALPGGPPRDWGLQAYLAGLDRRDRMLHHFGAVGREFVRPPVSARLSGAHR</sequence>
<dbReference type="RefSeq" id="WP_015750200.1">
    <property type="nucleotide sequence ID" value="NC_013235.1"/>
</dbReference>
<accession>C8XBA0</accession>
<dbReference type="GO" id="GO:0005737">
    <property type="term" value="C:cytoplasm"/>
    <property type="evidence" value="ECO:0007669"/>
    <property type="project" value="TreeGrafter"/>
</dbReference>
<dbReference type="PANTHER" id="PTHR13847">
    <property type="entry name" value="SARCOSINE DEHYDROGENASE-RELATED"/>
    <property type="match status" value="1"/>
</dbReference>
<dbReference type="STRING" id="479431.Namu_5122"/>
<name>C8XBA0_NAKMY</name>
<dbReference type="EMBL" id="CP001737">
    <property type="protein sequence ID" value="ACV81392.1"/>
    <property type="molecule type" value="Genomic_DNA"/>
</dbReference>
<reference evidence="2 3" key="2">
    <citation type="journal article" date="2010" name="Stand. Genomic Sci.">
        <title>Complete genome sequence of Nakamurella multipartita type strain (Y-104).</title>
        <authorList>
            <person name="Tice H."/>
            <person name="Mayilraj S."/>
            <person name="Sims D."/>
            <person name="Lapidus A."/>
            <person name="Nolan M."/>
            <person name="Lucas S."/>
            <person name="Glavina Del Rio T."/>
            <person name="Copeland A."/>
            <person name="Cheng J.F."/>
            <person name="Meincke L."/>
            <person name="Bruce D."/>
            <person name="Goodwin L."/>
            <person name="Pitluck S."/>
            <person name="Ivanova N."/>
            <person name="Mavromatis K."/>
            <person name="Ovchinnikova G."/>
            <person name="Pati A."/>
            <person name="Chen A."/>
            <person name="Palaniappan K."/>
            <person name="Land M."/>
            <person name="Hauser L."/>
            <person name="Chang Y.J."/>
            <person name="Jeffries C.D."/>
            <person name="Detter J.C."/>
            <person name="Brettin T."/>
            <person name="Rohde M."/>
            <person name="Goker M."/>
            <person name="Bristow J."/>
            <person name="Eisen J.A."/>
            <person name="Markowitz V."/>
            <person name="Hugenholtz P."/>
            <person name="Kyrpides N.C."/>
            <person name="Klenk H.P."/>
            <person name="Chen F."/>
        </authorList>
    </citation>
    <scope>NUCLEOTIDE SEQUENCE [LARGE SCALE GENOMIC DNA]</scope>
    <source>
        <strain evidence="3">ATCC 700099 / DSM 44233 / CIP 104796 / JCM 9543 / NBRC 105858 / Y-104</strain>
    </source>
</reference>
<dbReference type="AlphaFoldDB" id="C8XBA0"/>
<dbReference type="InterPro" id="IPR036188">
    <property type="entry name" value="FAD/NAD-bd_sf"/>
</dbReference>
<proteinExistence type="predicted"/>
<dbReference type="HOGENOM" id="CLU_007884_3_2_11"/>
<gene>
    <name evidence="2" type="ordered locus">Namu_5122</name>
</gene>
<dbReference type="InParanoid" id="C8XBA0"/>
<dbReference type="KEGG" id="nml:Namu_5122"/>
<feature type="domain" description="FAD dependent oxidoreductase" evidence="1">
    <location>
        <begin position="32"/>
        <end position="391"/>
    </location>
</feature>
<dbReference type="PANTHER" id="PTHR13847:SF281">
    <property type="entry name" value="FAD DEPENDENT OXIDOREDUCTASE DOMAIN-CONTAINING PROTEIN"/>
    <property type="match status" value="1"/>
</dbReference>
<protein>
    <submittedName>
        <fullName evidence="2">FAD dependent oxidoreductase</fullName>
    </submittedName>
</protein>
<keyword evidence="3" id="KW-1185">Reference proteome</keyword>
<dbReference type="Gene3D" id="3.50.50.60">
    <property type="entry name" value="FAD/NAD(P)-binding domain"/>
    <property type="match status" value="1"/>
</dbReference>
<evidence type="ECO:0000259" key="1">
    <source>
        <dbReference type="Pfam" id="PF01266"/>
    </source>
</evidence>
<dbReference type="Pfam" id="PF01266">
    <property type="entry name" value="DAO"/>
    <property type="match status" value="1"/>
</dbReference>
<dbReference type="Proteomes" id="UP000002218">
    <property type="component" value="Chromosome"/>
</dbReference>